<dbReference type="OrthoDB" id="9794575at2"/>
<accession>A0A2D2DEZ4</accession>
<dbReference type="GO" id="GO:0016757">
    <property type="term" value="F:glycosyltransferase activity"/>
    <property type="evidence" value="ECO:0007669"/>
    <property type="project" value="UniProtKB-ARBA"/>
</dbReference>
<sequence length="426" mass="47023">MRKVLVIAYLYPPIFNSGTRRSLEFVNHLPDHGWTPTVLTVDSPDPKDCDASLLDEVRPGTRIERAPLWTRHMAPRIAAKFASVIDPQRLAGAIEWRVRRFWNVPDECASWIPMAVEHAVRLHAAEPFDAIYATGWPWSSFLVAEKLSRRIGVPFVIDYRDLWKPAEVEWDKTTWLQRRLNPGLERRVLRAASGVIATTESFLGLLPQELLPKNRFFITNGFDEDDFPAAAPAPADDQVRIVYTGVWRPGYGPDDLYAAVRLLKERGLSSLARLNIVVAGYAPGPAREYGIDDIVEERGRVQHAEATALMSGASVLYLPVSKGVYEHASMPGKLFEYLGSGRPILASAQPVSEVAKTLTQVGGACRADPGDVEALADILARLCESGPASIFSPRIPSELAMYTRANLTGKLALALDAIVQHPRSAA</sequence>
<dbReference type="Pfam" id="PF13579">
    <property type="entry name" value="Glyco_trans_4_4"/>
    <property type="match status" value="1"/>
</dbReference>
<dbReference type="PANTHER" id="PTHR12526">
    <property type="entry name" value="GLYCOSYLTRANSFERASE"/>
    <property type="match status" value="1"/>
</dbReference>
<proteinExistence type="predicted"/>
<evidence type="ECO:0000259" key="1">
    <source>
        <dbReference type="Pfam" id="PF13579"/>
    </source>
</evidence>
<name>A0A2D2DEZ4_9BURK</name>
<dbReference type="KEGG" id="mass:CR152_02860"/>
<organism evidence="2 3">
    <name type="scientific">Massilia violaceinigra</name>
    <dbReference type="NCBI Taxonomy" id="2045208"/>
    <lineage>
        <taxon>Bacteria</taxon>
        <taxon>Pseudomonadati</taxon>
        <taxon>Pseudomonadota</taxon>
        <taxon>Betaproteobacteria</taxon>
        <taxon>Burkholderiales</taxon>
        <taxon>Oxalobacteraceae</taxon>
        <taxon>Telluria group</taxon>
        <taxon>Massilia</taxon>
    </lineage>
</organism>
<feature type="domain" description="Glycosyltransferase subfamily 4-like N-terminal" evidence="1">
    <location>
        <begin position="20"/>
        <end position="215"/>
    </location>
</feature>
<reference evidence="2" key="1">
    <citation type="submission" date="2017-10" db="EMBL/GenBank/DDBJ databases">
        <title>Massilia psychrophilum sp. nov., a novel purple-pigmented bacterium isolated from Tianshan glacier, Xinjiang Municipality, China.</title>
        <authorList>
            <person name="Wang H."/>
        </authorList>
    </citation>
    <scope>NUCLEOTIDE SEQUENCE [LARGE SCALE GENOMIC DNA]</scope>
    <source>
        <strain evidence="2">B2</strain>
    </source>
</reference>
<dbReference type="SUPFAM" id="SSF53756">
    <property type="entry name" value="UDP-Glycosyltransferase/glycogen phosphorylase"/>
    <property type="match status" value="1"/>
</dbReference>
<keyword evidence="3" id="KW-1185">Reference proteome</keyword>
<dbReference type="Proteomes" id="UP000229897">
    <property type="component" value="Chromosome"/>
</dbReference>
<evidence type="ECO:0000313" key="3">
    <source>
        <dbReference type="Proteomes" id="UP000229897"/>
    </source>
</evidence>
<dbReference type="Gene3D" id="3.40.50.2000">
    <property type="entry name" value="Glycogen Phosphorylase B"/>
    <property type="match status" value="2"/>
</dbReference>
<dbReference type="EMBL" id="CP024608">
    <property type="protein sequence ID" value="ATQ73562.1"/>
    <property type="molecule type" value="Genomic_DNA"/>
</dbReference>
<gene>
    <name evidence="2" type="ORF">CR152_02860</name>
</gene>
<protein>
    <recommendedName>
        <fullName evidence="1">Glycosyltransferase subfamily 4-like N-terminal domain-containing protein</fullName>
    </recommendedName>
</protein>
<dbReference type="AlphaFoldDB" id="A0A2D2DEZ4"/>
<dbReference type="Pfam" id="PF13692">
    <property type="entry name" value="Glyco_trans_1_4"/>
    <property type="match status" value="1"/>
</dbReference>
<dbReference type="InterPro" id="IPR028098">
    <property type="entry name" value="Glyco_trans_4-like_N"/>
</dbReference>
<evidence type="ECO:0000313" key="2">
    <source>
        <dbReference type="EMBL" id="ATQ73562.1"/>
    </source>
</evidence>
<dbReference type="RefSeq" id="WP_099873587.1">
    <property type="nucleotide sequence ID" value="NZ_CP024608.1"/>
</dbReference>